<accession>A0ABT8RG44</accession>
<dbReference type="EMBL" id="JAUKPO010000022">
    <property type="protein sequence ID" value="MDO1449770.1"/>
    <property type="molecule type" value="Genomic_DNA"/>
</dbReference>
<gene>
    <name evidence="1" type="ORF">Q0590_26060</name>
</gene>
<reference evidence="1" key="1">
    <citation type="submission" date="2023-07" db="EMBL/GenBank/DDBJ databases">
        <title>The genome sequence of Rhodocytophaga aerolata KACC 12507.</title>
        <authorList>
            <person name="Zhang X."/>
        </authorList>
    </citation>
    <scope>NUCLEOTIDE SEQUENCE</scope>
    <source>
        <strain evidence="1">KACC 12507</strain>
    </source>
</reference>
<comment type="caution">
    <text evidence="1">The sequence shown here is derived from an EMBL/GenBank/DDBJ whole genome shotgun (WGS) entry which is preliminary data.</text>
</comment>
<evidence type="ECO:0000313" key="2">
    <source>
        <dbReference type="Proteomes" id="UP001168528"/>
    </source>
</evidence>
<protein>
    <submittedName>
        <fullName evidence="1">Uncharacterized protein</fullName>
    </submittedName>
</protein>
<dbReference type="Proteomes" id="UP001168528">
    <property type="component" value="Unassembled WGS sequence"/>
</dbReference>
<evidence type="ECO:0000313" key="1">
    <source>
        <dbReference type="EMBL" id="MDO1449770.1"/>
    </source>
</evidence>
<dbReference type="RefSeq" id="WP_302040574.1">
    <property type="nucleotide sequence ID" value="NZ_JAUKPO010000022.1"/>
</dbReference>
<sequence>MLAIALLFIFCTKSTRLYKKYTAVYAIADLVGRNRKAVEGMLGLPMRVGIRQIGDSLEWTKAYYYQGEIEIVYMENVADWIIVDGKQSKLLEELISFLGVRFIAANIANLGVVRYYQIAGLAEVAFYGDREGRITKVYIKAFTP</sequence>
<keyword evidence="2" id="KW-1185">Reference proteome</keyword>
<name>A0ABT8RG44_9BACT</name>
<organism evidence="1 2">
    <name type="scientific">Rhodocytophaga aerolata</name>
    <dbReference type="NCBI Taxonomy" id="455078"/>
    <lineage>
        <taxon>Bacteria</taxon>
        <taxon>Pseudomonadati</taxon>
        <taxon>Bacteroidota</taxon>
        <taxon>Cytophagia</taxon>
        <taxon>Cytophagales</taxon>
        <taxon>Rhodocytophagaceae</taxon>
        <taxon>Rhodocytophaga</taxon>
    </lineage>
</organism>
<proteinExistence type="predicted"/>